<evidence type="ECO:0000256" key="1">
    <source>
        <dbReference type="ARBA" id="ARBA00004651"/>
    </source>
</evidence>
<keyword evidence="7" id="KW-0972">Capsule biogenesis/degradation</keyword>
<proteinExistence type="inferred from homology"/>
<keyword evidence="3 11" id="KW-0813">Transport</keyword>
<feature type="transmembrane region" description="Helical" evidence="11">
    <location>
        <begin position="187"/>
        <end position="208"/>
    </location>
</feature>
<feature type="transmembrane region" description="Helical" evidence="11">
    <location>
        <begin position="240"/>
        <end position="261"/>
    </location>
</feature>
<name>A0ABS3TRE3_9PSED</name>
<keyword evidence="14" id="KW-1185">Reference proteome</keyword>
<dbReference type="InterPro" id="IPR047817">
    <property type="entry name" value="ABC2_TM_bact-type"/>
</dbReference>
<protein>
    <recommendedName>
        <fullName evidence="11">Transport permease protein</fullName>
    </recommendedName>
</protein>
<evidence type="ECO:0000256" key="3">
    <source>
        <dbReference type="ARBA" id="ARBA00022448"/>
    </source>
</evidence>
<evidence type="ECO:0000256" key="4">
    <source>
        <dbReference type="ARBA" id="ARBA00022475"/>
    </source>
</evidence>
<sequence length="272" mass="30875">MYQHSLSPKEALLTPWRNRALIITLIKREVIGRYRGSALGILWSFFHPLLMLSVYTFVFGVIFKSRWGNTGGSKAEFALILFSGLLVFSVFSECINRAPSLILSNSNYVKKVIFPIEILPLVSLGSALFHLLVSLSVWLGFYIFIYGLPRSTIFLFPLILLPILFFTLGISWFLASLGVFLRDVSQITGIITTILMFMSPIFFPLSALPEKYHSLLLLNPLTPTIEMTRDVLIWGNQPNWPMLTIYLLLSILVSILGFAWFQKTRKGFADVL</sequence>
<evidence type="ECO:0000256" key="9">
    <source>
        <dbReference type="ARBA" id="ARBA00023047"/>
    </source>
</evidence>
<dbReference type="InterPro" id="IPR013525">
    <property type="entry name" value="ABC2_TM"/>
</dbReference>
<evidence type="ECO:0000256" key="5">
    <source>
        <dbReference type="ARBA" id="ARBA00022597"/>
    </source>
</evidence>
<evidence type="ECO:0000256" key="6">
    <source>
        <dbReference type="ARBA" id="ARBA00022692"/>
    </source>
</evidence>
<evidence type="ECO:0000256" key="11">
    <source>
        <dbReference type="RuleBase" id="RU361157"/>
    </source>
</evidence>
<feature type="domain" description="ABC transmembrane type-2" evidence="12">
    <location>
        <begin position="39"/>
        <end position="264"/>
    </location>
</feature>
<keyword evidence="8 11" id="KW-1133">Transmembrane helix</keyword>
<evidence type="ECO:0000313" key="13">
    <source>
        <dbReference type="EMBL" id="MBO3276236.1"/>
    </source>
</evidence>
<dbReference type="EMBL" id="JAELYA010000004">
    <property type="protein sequence ID" value="MBO3276236.1"/>
    <property type="molecule type" value="Genomic_DNA"/>
</dbReference>
<comment type="caution">
    <text evidence="13">The sequence shown here is derived from an EMBL/GenBank/DDBJ whole genome shotgun (WGS) entry which is preliminary data.</text>
</comment>
<feature type="transmembrane region" description="Helical" evidence="11">
    <location>
        <begin position="75"/>
        <end position="95"/>
    </location>
</feature>
<feature type="transmembrane region" description="Helical" evidence="11">
    <location>
        <begin position="116"/>
        <end position="147"/>
    </location>
</feature>
<evidence type="ECO:0000256" key="10">
    <source>
        <dbReference type="ARBA" id="ARBA00023136"/>
    </source>
</evidence>
<dbReference type="PIRSF" id="PIRSF006648">
    <property type="entry name" value="DrrB"/>
    <property type="match status" value="1"/>
</dbReference>
<dbReference type="Proteomes" id="UP000669060">
    <property type="component" value="Unassembled WGS sequence"/>
</dbReference>
<feature type="transmembrane region" description="Helical" evidence="11">
    <location>
        <begin position="153"/>
        <end position="175"/>
    </location>
</feature>
<dbReference type="PRINTS" id="PR00164">
    <property type="entry name" value="ABC2TRNSPORT"/>
</dbReference>
<dbReference type="Pfam" id="PF01061">
    <property type="entry name" value="ABC2_membrane"/>
    <property type="match status" value="1"/>
</dbReference>
<keyword evidence="10 11" id="KW-0472">Membrane</keyword>
<evidence type="ECO:0000259" key="12">
    <source>
        <dbReference type="PROSITE" id="PS51012"/>
    </source>
</evidence>
<organism evidence="13 14">
    <name type="scientific">Pseudomonas schmalbachii</name>
    <dbReference type="NCBI Taxonomy" id="2816993"/>
    <lineage>
        <taxon>Bacteria</taxon>
        <taxon>Pseudomonadati</taxon>
        <taxon>Pseudomonadota</taxon>
        <taxon>Gammaproteobacteria</taxon>
        <taxon>Pseudomonadales</taxon>
        <taxon>Pseudomonadaceae</taxon>
        <taxon>Pseudomonas</taxon>
    </lineage>
</organism>
<evidence type="ECO:0000256" key="2">
    <source>
        <dbReference type="ARBA" id="ARBA00007783"/>
    </source>
</evidence>
<comment type="similarity">
    <text evidence="2 11">Belongs to the ABC-2 integral membrane protein family.</text>
</comment>
<keyword evidence="4 11" id="KW-1003">Cell membrane</keyword>
<evidence type="ECO:0000256" key="7">
    <source>
        <dbReference type="ARBA" id="ARBA00022903"/>
    </source>
</evidence>
<dbReference type="PANTHER" id="PTHR30413">
    <property type="entry name" value="INNER MEMBRANE TRANSPORT PERMEASE"/>
    <property type="match status" value="1"/>
</dbReference>
<dbReference type="InterPro" id="IPR000412">
    <property type="entry name" value="ABC_2_transport"/>
</dbReference>
<gene>
    <name evidence="13" type="ORF">JFY56_13460</name>
</gene>
<comment type="subcellular location">
    <subcellularLocation>
        <location evidence="11">Cell inner membrane</location>
        <topology evidence="11">Multi-pass membrane protein</topology>
    </subcellularLocation>
    <subcellularLocation>
        <location evidence="1">Cell membrane</location>
        <topology evidence="1">Multi-pass membrane protein</topology>
    </subcellularLocation>
</comment>
<dbReference type="PROSITE" id="PS51012">
    <property type="entry name" value="ABC_TM2"/>
    <property type="match status" value="1"/>
</dbReference>
<dbReference type="RefSeq" id="WP_208314251.1">
    <property type="nucleotide sequence ID" value="NZ_JAELYA010000004.1"/>
</dbReference>
<feature type="transmembrane region" description="Helical" evidence="11">
    <location>
        <begin position="38"/>
        <end position="63"/>
    </location>
</feature>
<dbReference type="PANTHER" id="PTHR30413:SF10">
    <property type="entry name" value="CAPSULE POLYSACCHARIDE EXPORT INNER-MEMBRANE PROTEIN CTRC"/>
    <property type="match status" value="1"/>
</dbReference>
<evidence type="ECO:0000256" key="8">
    <source>
        <dbReference type="ARBA" id="ARBA00022989"/>
    </source>
</evidence>
<keyword evidence="9" id="KW-0625">Polysaccharide transport</keyword>
<keyword evidence="5" id="KW-0762">Sugar transport</keyword>
<evidence type="ECO:0000313" key="14">
    <source>
        <dbReference type="Proteomes" id="UP000669060"/>
    </source>
</evidence>
<reference evidence="13 14" key="1">
    <citation type="submission" date="2020-12" db="EMBL/GenBank/DDBJ databases">
        <title>Pseudomonas schmalbachii sp. nov. isolated from millipede gut.</title>
        <authorList>
            <person name="Shelomi M."/>
        </authorList>
    </citation>
    <scope>NUCLEOTIDE SEQUENCE [LARGE SCALE GENOMIC DNA]</scope>
    <source>
        <strain evidence="13 14">Milli4</strain>
    </source>
</reference>
<accession>A0ABS3TRE3</accession>
<keyword evidence="6 11" id="KW-0812">Transmembrane</keyword>